<evidence type="ECO:0000313" key="2">
    <source>
        <dbReference type="EMBL" id="SDR00333.1"/>
    </source>
</evidence>
<dbReference type="InterPro" id="IPR002575">
    <property type="entry name" value="Aminoglycoside_PTrfase"/>
</dbReference>
<dbReference type="Gene3D" id="3.90.1200.10">
    <property type="match status" value="1"/>
</dbReference>
<proteinExistence type="predicted"/>
<dbReference type="EMBL" id="FNKQ01000004">
    <property type="protein sequence ID" value="SDR00333.1"/>
    <property type="molecule type" value="Genomic_DNA"/>
</dbReference>
<keyword evidence="2" id="KW-0808">Transferase</keyword>
<feature type="domain" description="Aminoglycoside phosphotransferase" evidence="1">
    <location>
        <begin position="38"/>
        <end position="269"/>
    </location>
</feature>
<dbReference type="Proteomes" id="UP000199289">
    <property type="component" value="Unassembled WGS sequence"/>
</dbReference>
<protein>
    <submittedName>
        <fullName evidence="2">Phosphotransferase enzyme family protein</fullName>
    </submittedName>
</protein>
<dbReference type="SUPFAM" id="SSF56112">
    <property type="entry name" value="Protein kinase-like (PK-like)"/>
    <property type="match status" value="1"/>
</dbReference>
<reference evidence="3" key="1">
    <citation type="submission" date="2016-10" db="EMBL/GenBank/DDBJ databases">
        <authorList>
            <person name="Varghese N."/>
            <person name="Submissions S."/>
        </authorList>
    </citation>
    <scope>NUCLEOTIDE SEQUENCE [LARGE SCALE GENOMIC DNA]</scope>
    <source>
        <strain evidence="3">CGMCC 1.12397</strain>
    </source>
</reference>
<sequence length="325" mass="36157">MMNDDTVDEDIAAALTSAFPEREIEEVLPAGPSWNDLNETVRVEFADGQSAFLKIAADEDGSRITRECAVIDYVDTYCNVVVPTVIASEAASEPPYLVTAPMRERSLASQWAELRRTERTAALRQVGCALADVNSQEFDHHGHIVDGDSDGLVLDTGSWTTILVDRIEMMRELASSDRFEQYYDEVIEGVKANRERLDLAPATLAHGDPAMPNIFRSETTLGFVDWERAHIGDPAKELHRAQNQLLESRNLDEDEQLVAALHDGYRQRAGSLPTGLDDRAPIYDAVRLLGTAGFFDKVVEFSDESPEEVATWIEAEMTERLSAIR</sequence>
<gene>
    <name evidence="2" type="ORF">SAMN05216278_3213</name>
</gene>
<name>A0A1H1FGU1_9EURY</name>
<dbReference type="InterPro" id="IPR051678">
    <property type="entry name" value="AGP_Transferase"/>
</dbReference>
<accession>A0A1H1FGU1</accession>
<dbReference type="GO" id="GO:0016740">
    <property type="term" value="F:transferase activity"/>
    <property type="evidence" value="ECO:0007669"/>
    <property type="project" value="UniProtKB-KW"/>
</dbReference>
<dbReference type="AlphaFoldDB" id="A0A1H1FGU1"/>
<dbReference type="InterPro" id="IPR011009">
    <property type="entry name" value="Kinase-like_dom_sf"/>
</dbReference>
<dbReference type="Pfam" id="PF01636">
    <property type="entry name" value="APH"/>
    <property type="match status" value="1"/>
</dbReference>
<dbReference type="PANTHER" id="PTHR21310">
    <property type="entry name" value="AMINOGLYCOSIDE PHOSPHOTRANSFERASE-RELATED-RELATED"/>
    <property type="match status" value="1"/>
</dbReference>
<evidence type="ECO:0000313" key="3">
    <source>
        <dbReference type="Proteomes" id="UP000199289"/>
    </source>
</evidence>
<organism evidence="2 3">
    <name type="scientific">Halopelagius longus</name>
    <dbReference type="NCBI Taxonomy" id="1236180"/>
    <lineage>
        <taxon>Archaea</taxon>
        <taxon>Methanobacteriati</taxon>
        <taxon>Methanobacteriota</taxon>
        <taxon>Stenosarchaea group</taxon>
        <taxon>Halobacteria</taxon>
        <taxon>Halobacteriales</taxon>
        <taxon>Haloferacaceae</taxon>
    </lineage>
</organism>
<evidence type="ECO:0000259" key="1">
    <source>
        <dbReference type="Pfam" id="PF01636"/>
    </source>
</evidence>